<reference evidence="1" key="2">
    <citation type="journal article" date="2015" name="Fish Shellfish Immunol.">
        <title>Early steps in the European eel (Anguilla anguilla)-Vibrio vulnificus interaction in the gills: Role of the RtxA13 toxin.</title>
        <authorList>
            <person name="Callol A."/>
            <person name="Pajuelo D."/>
            <person name="Ebbesson L."/>
            <person name="Teles M."/>
            <person name="MacKenzie S."/>
            <person name="Amaro C."/>
        </authorList>
    </citation>
    <scope>NUCLEOTIDE SEQUENCE</scope>
</reference>
<sequence length="49" mass="5792">MIRQSLSHSDRLLRASHARYTPAVIIKTLFYTLILDVDHWRPLNNVLFV</sequence>
<accession>A0A0E9VAY4</accession>
<reference evidence="1" key="1">
    <citation type="submission" date="2014-11" db="EMBL/GenBank/DDBJ databases">
        <authorList>
            <person name="Amaro Gonzalez C."/>
        </authorList>
    </citation>
    <scope>NUCLEOTIDE SEQUENCE</scope>
</reference>
<proteinExistence type="predicted"/>
<dbReference type="AlphaFoldDB" id="A0A0E9VAY4"/>
<protein>
    <submittedName>
        <fullName evidence="1">Uncharacterized protein</fullName>
    </submittedName>
</protein>
<name>A0A0E9VAY4_ANGAN</name>
<evidence type="ECO:0000313" key="1">
    <source>
        <dbReference type="EMBL" id="JAH74353.1"/>
    </source>
</evidence>
<organism evidence="1">
    <name type="scientific">Anguilla anguilla</name>
    <name type="common">European freshwater eel</name>
    <name type="synonym">Muraena anguilla</name>
    <dbReference type="NCBI Taxonomy" id="7936"/>
    <lineage>
        <taxon>Eukaryota</taxon>
        <taxon>Metazoa</taxon>
        <taxon>Chordata</taxon>
        <taxon>Craniata</taxon>
        <taxon>Vertebrata</taxon>
        <taxon>Euteleostomi</taxon>
        <taxon>Actinopterygii</taxon>
        <taxon>Neopterygii</taxon>
        <taxon>Teleostei</taxon>
        <taxon>Anguilliformes</taxon>
        <taxon>Anguillidae</taxon>
        <taxon>Anguilla</taxon>
    </lineage>
</organism>
<dbReference type="EMBL" id="GBXM01034224">
    <property type="protein sequence ID" value="JAH74353.1"/>
    <property type="molecule type" value="Transcribed_RNA"/>
</dbReference>